<sequence length="413" mass="46310">MQVNSSNVQQLKTSISNPRVGHVVASINENVGGTAFFVTSLASAINNQGLPSNIFTLDYQEIGKQIVAENVNIYSYPATFLAKNMRGFHPQASHALSQLASAEFDLIHNHGLWMFPNLYARQAALKNNLPLIISPHGMLESWSLTRSRLKKFSAWLLYEQKNLNSATIFHATSDEEVKSIRNLGFQQPIAFIPSGVHLADCESQPSREVLTQLFPELAEKKWLLFFSRLHPKKGIDNLLYVWQKLVDQFLDWHLIIAGPDLIGYQEKLELLVEKLNLRQQVTFTGMLSGQEKSCALSNAGLFVLPTHSENFGIAIAESLAYGVPVITTKGAPWQDLQHYGCGWWIEDNQEALKVALVEAMQISAQERKAMGLKGQHLIETKYSWNSIAKEMANVYRWIIGGGELPNCVQLYNS</sequence>
<feature type="domain" description="Glycosyl transferase family 1" evidence="1">
    <location>
        <begin position="219"/>
        <end position="372"/>
    </location>
</feature>
<dbReference type="Pfam" id="PF13579">
    <property type="entry name" value="Glyco_trans_4_4"/>
    <property type="match status" value="1"/>
</dbReference>
<gene>
    <name evidence="3" type="ORF">KME32_08880</name>
</gene>
<dbReference type="InterPro" id="IPR028098">
    <property type="entry name" value="Glyco_trans_4-like_N"/>
</dbReference>
<keyword evidence="3" id="KW-0328">Glycosyltransferase</keyword>
<dbReference type="Proteomes" id="UP000715781">
    <property type="component" value="Unassembled WGS sequence"/>
</dbReference>
<dbReference type="Pfam" id="PF00534">
    <property type="entry name" value="Glycos_transf_1"/>
    <property type="match status" value="1"/>
</dbReference>
<dbReference type="PANTHER" id="PTHR45947:SF3">
    <property type="entry name" value="SULFOQUINOVOSYL TRANSFERASE SQD2"/>
    <property type="match status" value="1"/>
</dbReference>
<organism evidence="3 4">
    <name type="scientific">Mojavia pulchra JT2-VF2</name>
    <dbReference type="NCBI Taxonomy" id="287848"/>
    <lineage>
        <taxon>Bacteria</taxon>
        <taxon>Bacillati</taxon>
        <taxon>Cyanobacteriota</taxon>
        <taxon>Cyanophyceae</taxon>
        <taxon>Nostocales</taxon>
        <taxon>Nostocaceae</taxon>
    </lineage>
</organism>
<feature type="domain" description="Glycosyltransferase subfamily 4-like N-terminal" evidence="2">
    <location>
        <begin position="32"/>
        <end position="195"/>
    </location>
</feature>
<dbReference type="AlphaFoldDB" id="A0A951UFA9"/>
<dbReference type="InterPro" id="IPR050194">
    <property type="entry name" value="Glycosyltransferase_grp1"/>
</dbReference>
<keyword evidence="3" id="KW-0808">Transferase</keyword>
<protein>
    <submittedName>
        <fullName evidence="3">Glycosyltransferase</fullName>
        <ecNumber evidence="3">2.4.-.-</ecNumber>
    </submittedName>
</protein>
<dbReference type="GO" id="GO:0016758">
    <property type="term" value="F:hexosyltransferase activity"/>
    <property type="evidence" value="ECO:0007669"/>
    <property type="project" value="TreeGrafter"/>
</dbReference>
<name>A0A951UFA9_9NOST</name>
<accession>A0A951UFA9</accession>
<evidence type="ECO:0000259" key="1">
    <source>
        <dbReference type="Pfam" id="PF00534"/>
    </source>
</evidence>
<evidence type="ECO:0000313" key="4">
    <source>
        <dbReference type="Proteomes" id="UP000715781"/>
    </source>
</evidence>
<evidence type="ECO:0000313" key="3">
    <source>
        <dbReference type="EMBL" id="MBW4561259.1"/>
    </source>
</evidence>
<proteinExistence type="predicted"/>
<comment type="caution">
    <text evidence="3">The sequence shown here is derived from an EMBL/GenBank/DDBJ whole genome shotgun (WGS) entry which is preliminary data.</text>
</comment>
<reference evidence="3" key="2">
    <citation type="journal article" date="2022" name="Microbiol. Resour. Announc.">
        <title>Metagenome Sequencing to Explore Phylogenomics of Terrestrial Cyanobacteria.</title>
        <authorList>
            <person name="Ward R.D."/>
            <person name="Stajich J.E."/>
            <person name="Johansen J.R."/>
            <person name="Huntemann M."/>
            <person name="Clum A."/>
            <person name="Foster B."/>
            <person name="Foster B."/>
            <person name="Roux S."/>
            <person name="Palaniappan K."/>
            <person name="Varghese N."/>
            <person name="Mukherjee S."/>
            <person name="Reddy T.B.K."/>
            <person name="Daum C."/>
            <person name="Copeland A."/>
            <person name="Chen I.A."/>
            <person name="Ivanova N.N."/>
            <person name="Kyrpides N.C."/>
            <person name="Shapiro N."/>
            <person name="Eloe-Fadrosh E.A."/>
            <person name="Pietrasiak N."/>
        </authorList>
    </citation>
    <scope>NUCLEOTIDE SEQUENCE</scope>
    <source>
        <strain evidence="3">JT2-VF2</strain>
    </source>
</reference>
<dbReference type="EMBL" id="JAHHHN010000004">
    <property type="protein sequence ID" value="MBW4561259.1"/>
    <property type="molecule type" value="Genomic_DNA"/>
</dbReference>
<dbReference type="Gene3D" id="3.40.50.2000">
    <property type="entry name" value="Glycogen Phosphorylase B"/>
    <property type="match status" value="2"/>
</dbReference>
<dbReference type="EC" id="2.4.-.-" evidence="3"/>
<dbReference type="InterPro" id="IPR001296">
    <property type="entry name" value="Glyco_trans_1"/>
</dbReference>
<dbReference type="SUPFAM" id="SSF53756">
    <property type="entry name" value="UDP-Glycosyltransferase/glycogen phosphorylase"/>
    <property type="match status" value="1"/>
</dbReference>
<evidence type="ECO:0000259" key="2">
    <source>
        <dbReference type="Pfam" id="PF13579"/>
    </source>
</evidence>
<dbReference type="PANTHER" id="PTHR45947">
    <property type="entry name" value="SULFOQUINOVOSYL TRANSFERASE SQD2"/>
    <property type="match status" value="1"/>
</dbReference>
<reference evidence="3" key="1">
    <citation type="submission" date="2021-05" db="EMBL/GenBank/DDBJ databases">
        <authorList>
            <person name="Pietrasiak N."/>
            <person name="Ward R."/>
            <person name="Stajich J.E."/>
            <person name="Kurbessoian T."/>
        </authorList>
    </citation>
    <scope>NUCLEOTIDE SEQUENCE</scope>
    <source>
        <strain evidence="3">JT2-VF2</strain>
    </source>
</reference>